<protein>
    <submittedName>
        <fullName evidence="7">TetR family transcriptional regulator</fullName>
    </submittedName>
</protein>
<dbReference type="InterPro" id="IPR036271">
    <property type="entry name" value="Tet_transcr_reg_TetR-rel_C_sf"/>
</dbReference>
<organism evidence="7 8">
    <name type="scientific">Cellulomonas persica</name>
    <dbReference type="NCBI Taxonomy" id="76861"/>
    <lineage>
        <taxon>Bacteria</taxon>
        <taxon>Bacillati</taxon>
        <taxon>Actinomycetota</taxon>
        <taxon>Actinomycetes</taxon>
        <taxon>Micrococcales</taxon>
        <taxon>Cellulomonadaceae</taxon>
        <taxon>Cellulomonas</taxon>
    </lineage>
</organism>
<evidence type="ECO:0000256" key="5">
    <source>
        <dbReference type="PROSITE-ProRule" id="PRU00335"/>
    </source>
</evidence>
<dbReference type="PROSITE" id="PS50977">
    <property type="entry name" value="HTH_TETR_2"/>
    <property type="match status" value="1"/>
</dbReference>
<dbReference type="Pfam" id="PF00440">
    <property type="entry name" value="TetR_N"/>
    <property type="match status" value="1"/>
</dbReference>
<dbReference type="Proteomes" id="UP000321386">
    <property type="component" value="Unassembled WGS sequence"/>
</dbReference>
<dbReference type="EMBL" id="BJUA01000002">
    <property type="protein sequence ID" value="GEK16882.1"/>
    <property type="molecule type" value="Genomic_DNA"/>
</dbReference>
<dbReference type="Pfam" id="PF13977">
    <property type="entry name" value="TetR_C_6"/>
    <property type="match status" value="1"/>
</dbReference>
<dbReference type="Gene3D" id="1.10.357.10">
    <property type="entry name" value="Tetracycline Repressor, domain 2"/>
    <property type="match status" value="1"/>
</dbReference>
<dbReference type="SUPFAM" id="SSF48498">
    <property type="entry name" value="Tetracyclin repressor-like, C-terminal domain"/>
    <property type="match status" value="1"/>
</dbReference>
<evidence type="ECO:0000259" key="6">
    <source>
        <dbReference type="PROSITE" id="PS50977"/>
    </source>
</evidence>
<evidence type="ECO:0000256" key="2">
    <source>
        <dbReference type="ARBA" id="ARBA00023015"/>
    </source>
</evidence>
<dbReference type="InterPro" id="IPR001647">
    <property type="entry name" value="HTH_TetR"/>
</dbReference>
<dbReference type="PANTHER" id="PTHR47506:SF6">
    <property type="entry name" value="HTH-TYPE TRANSCRIPTIONAL REPRESSOR NEMR"/>
    <property type="match status" value="1"/>
</dbReference>
<proteinExistence type="predicted"/>
<keyword evidence="1" id="KW-0678">Repressor</keyword>
<feature type="domain" description="HTH tetR-type" evidence="6">
    <location>
        <begin position="19"/>
        <end position="79"/>
    </location>
</feature>
<keyword evidence="8" id="KW-1185">Reference proteome</keyword>
<name>A0A510UQE0_9CELL</name>
<dbReference type="GO" id="GO:0003677">
    <property type="term" value="F:DNA binding"/>
    <property type="evidence" value="ECO:0007669"/>
    <property type="project" value="UniProtKB-UniRule"/>
</dbReference>
<keyword evidence="4" id="KW-0804">Transcription</keyword>
<dbReference type="OrthoDB" id="7505659at2"/>
<keyword evidence="2" id="KW-0805">Transcription regulation</keyword>
<accession>A0A510UQE0</accession>
<feature type="DNA-binding region" description="H-T-H motif" evidence="5">
    <location>
        <begin position="42"/>
        <end position="61"/>
    </location>
</feature>
<evidence type="ECO:0000313" key="7">
    <source>
        <dbReference type="EMBL" id="GEK16882.1"/>
    </source>
</evidence>
<comment type="caution">
    <text evidence="7">The sequence shown here is derived from an EMBL/GenBank/DDBJ whole genome shotgun (WGS) entry which is preliminary data.</text>
</comment>
<dbReference type="RefSeq" id="WP_146805165.1">
    <property type="nucleotide sequence ID" value="NZ_BJUA01000002.1"/>
</dbReference>
<evidence type="ECO:0000256" key="3">
    <source>
        <dbReference type="ARBA" id="ARBA00023125"/>
    </source>
</evidence>
<dbReference type="PANTHER" id="PTHR47506">
    <property type="entry name" value="TRANSCRIPTIONAL REGULATORY PROTEIN"/>
    <property type="match status" value="1"/>
</dbReference>
<evidence type="ECO:0000256" key="4">
    <source>
        <dbReference type="ARBA" id="ARBA00023163"/>
    </source>
</evidence>
<reference evidence="7 8" key="1">
    <citation type="submission" date="2019-07" db="EMBL/GenBank/DDBJ databases">
        <title>Whole genome shotgun sequence of Cellulomonas persica NBRC 101101.</title>
        <authorList>
            <person name="Hosoyama A."/>
            <person name="Uohara A."/>
            <person name="Ohji S."/>
            <person name="Ichikawa N."/>
        </authorList>
    </citation>
    <scope>NUCLEOTIDE SEQUENCE [LARGE SCALE GENOMIC DNA]</scope>
    <source>
        <strain evidence="7 8">NBRC 101101</strain>
    </source>
</reference>
<dbReference type="AlphaFoldDB" id="A0A510UQE0"/>
<sequence>MTAQESDRVDAPRGYARGRATREDILRAALVLFGEVGYHTASLREIAARVGISHPGLLHHFPSKAALLEAVLQRRDDVDDAAMRADLDAGVDYLEALVRVVERNVARPGIVELFATLSAEATSPAHPAHAYFQRRYADVLAATTAVFEEHRAAGTLRQGVEPRSAARRLVAVMDGLQVQWLLGTDSAADSPADRVDMAAEVRAQYLSFLV</sequence>
<dbReference type="InterPro" id="IPR039538">
    <property type="entry name" value="BetI_C"/>
</dbReference>
<dbReference type="SUPFAM" id="SSF46689">
    <property type="entry name" value="Homeodomain-like"/>
    <property type="match status" value="1"/>
</dbReference>
<evidence type="ECO:0000256" key="1">
    <source>
        <dbReference type="ARBA" id="ARBA00022491"/>
    </source>
</evidence>
<evidence type="ECO:0000313" key="8">
    <source>
        <dbReference type="Proteomes" id="UP000321386"/>
    </source>
</evidence>
<dbReference type="PRINTS" id="PR00455">
    <property type="entry name" value="HTHTETR"/>
</dbReference>
<dbReference type="InterPro" id="IPR009057">
    <property type="entry name" value="Homeodomain-like_sf"/>
</dbReference>
<keyword evidence="3 5" id="KW-0238">DNA-binding</keyword>
<gene>
    <name evidence="7" type="ORF">CPE01_06150</name>
</gene>